<dbReference type="GeneID" id="93210818"/>
<dbReference type="OrthoDB" id="9757990at2"/>
<dbReference type="InterPro" id="IPR050351">
    <property type="entry name" value="BphY/WalK/GraS-like"/>
</dbReference>
<evidence type="ECO:0000256" key="8">
    <source>
        <dbReference type="ARBA" id="ARBA00039401"/>
    </source>
</evidence>
<dbReference type="PANTHER" id="PTHR45453:SF1">
    <property type="entry name" value="PHOSPHATE REGULON SENSOR PROTEIN PHOR"/>
    <property type="match status" value="1"/>
</dbReference>
<comment type="catalytic activity">
    <reaction evidence="1">
        <text>ATP + protein L-histidine = ADP + protein N-phospho-L-histidine.</text>
        <dbReference type="EC" id="2.7.13.3"/>
    </reaction>
</comment>
<keyword evidence="4" id="KW-0597">Phosphoprotein</keyword>
<evidence type="ECO:0000313" key="11">
    <source>
        <dbReference type="EMBL" id="EGF23123.1"/>
    </source>
</evidence>
<dbReference type="EMBL" id="ACGK02000001">
    <property type="protein sequence ID" value="EGF23123.1"/>
    <property type="molecule type" value="Genomic_DNA"/>
</dbReference>
<keyword evidence="9" id="KW-0812">Transmembrane</keyword>
<dbReference type="SMART" id="SM00387">
    <property type="entry name" value="HATPase_c"/>
    <property type="match status" value="1"/>
</dbReference>
<dbReference type="Pfam" id="PF02518">
    <property type="entry name" value="HATPase_c"/>
    <property type="match status" value="1"/>
</dbReference>
<dbReference type="InterPro" id="IPR036097">
    <property type="entry name" value="HisK_dim/P_sf"/>
</dbReference>
<dbReference type="SUPFAM" id="SSF47384">
    <property type="entry name" value="Homodimeric domain of signal transducing histidine kinase"/>
    <property type="match status" value="1"/>
</dbReference>
<keyword evidence="12" id="KW-1185">Reference proteome</keyword>
<dbReference type="InterPro" id="IPR005467">
    <property type="entry name" value="His_kinase_dom"/>
</dbReference>
<feature type="domain" description="Histidine kinase" evidence="10">
    <location>
        <begin position="247"/>
        <end position="466"/>
    </location>
</feature>
<keyword evidence="5" id="KW-0808">Transferase</keyword>
<dbReference type="Gene3D" id="3.30.565.10">
    <property type="entry name" value="Histidine kinase-like ATPase, C-terminal domain"/>
    <property type="match status" value="1"/>
</dbReference>
<dbReference type="InterPro" id="IPR003594">
    <property type="entry name" value="HATPase_dom"/>
</dbReference>
<evidence type="ECO:0000256" key="1">
    <source>
        <dbReference type="ARBA" id="ARBA00000085"/>
    </source>
</evidence>
<evidence type="ECO:0000256" key="3">
    <source>
        <dbReference type="ARBA" id="ARBA00012438"/>
    </source>
</evidence>
<dbReference type="RefSeq" id="WP_006302178.1">
    <property type="nucleotide sequence ID" value="NZ_ACGK02000001.1"/>
</dbReference>
<dbReference type="EC" id="2.7.13.3" evidence="3"/>
<evidence type="ECO:0000313" key="12">
    <source>
        <dbReference type="Proteomes" id="UP000005947"/>
    </source>
</evidence>
<comment type="caution">
    <text evidence="11">The sequence shown here is derived from an EMBL/GenBank/DDBJ whole genome shotgun (WGS) entry which is preliminary data.</text>
</comment>
<dbReference type="InterPro" id="IPR036890">
    <property type="entry name" value="HATPase_C_sf"/>
</dbReference>
<dbReference type="SUPFAM" id="SSF55874">
    <property type="entry name" value="ATPase domain of HSP90 chaperone/DNA topoisomerase II/histidine kinase"/>
    <property type="match status" value="1"/>
</dbReference>
<keyword evidence="6 11" id="KW-0418">Kinase</keyword>
<evidence type="ECO:0000256" key="4">
    <source>
        <dbReference type="ARBA" id="ARBA00022553"/>
    </source>
</evidence>
<evidence type="ECO:0000256" key="7">
    <source>
        <dbReference type="ARBA" id="ARBA00023012"/>
    </source>
</evidence>
<evidence type="ECO:0000256" key="2">
    <source>
        <dbReference type="ARBA" id="ARBA00004236"/>
    </source>
</evidence>
<accession>F1T5H8</accession>
<comment type="subcellular location">
    <subcellularLocation>
        <location evidence="2">Cell membrane</location>
    </subcellularLocation>
</comment>
<evidence type="ECO:0000256" key="5">
    <source>
        <dbReference type="ARBA" id="ARBA00022679"/>
    </source>
</evidence>
<dbReference type="GO" id="GO:0016036">
    <property type="term" value="P:cellular response to phosphate starvation"/>
    <property type="evidence" value="ECO:0007669"/>
    <property type="project" value="TreeGrafter"/>
</dbReference>
<feature type="transmembrane region" description="Helical" evidence="9">
    <location>
        <begin position="12"/>
        <end position="35"/>
    </location>
</feature>
<dbReference type="AlphaFoldDB" id="F1T5H8"/>
<dbReference type="SMART" id="SM00388">
    <property type="entry name" value="HisKA"/>
    <property type="match status" value="1"/>
</dbReference>
<gene>
    <name evidence="11" type="ORF">HMPREF0091_10070</name>
</gene>
<organism evidence="11 12">
    <name type="scientific">Fannyhessea vaginae DSM 15829</name>
    <dbReference type="NCBI Taxonomy" id="525256"/>
    <lineage>
        <taxon>Bacteria</taxon>
        <taxon>Bacillati</taxon>
        <taxon>Actinomycetota</taxon>
        <taxon>Coriobacteriia</taxon>
        <taxon>Coriobacteriales</taxon>
        <taxon>Atopobiaceae</taxon>
        <taxon>Fannyhessea</taxon>
    </lineage>
</organism>
<proteinExistence type="predicted"/>
<keyword evidence="9" id="KW-0472">Membrane</keyword>
<dbReference type="GO" id="GO:0005886">
    <property type="term" value="C:plasma membrane"/>
    <property type="evidence" value="ECO:0007669"/>
    <property type="project" value="UniProtKB-SubCell"/>
</dbReference>
<dbReference type="Gene3D" id="1.10.287.130">
    <property type="match status" value="1"/>
</dbReference>
<dbReference type="Pfam" id="PF00512">
    <property type="entry name" value="HisKA"/>
    <property type="match status" value="1"/>
</dbReference>
<evidence type="ECO:0000256" key="9">
    <source>
        <dbReference type="SAM" id="Phobius"/>
    </source>
</evidence>
<name>F1T5H8_9ACTN</name>
<dbReference type="PRINTS" id="PR00344">
    <property type="entry name" value="BCTRLSENSOR"/>
</dbReference>
<keyword evidence="7" id="KW-0902">Two-component regulatory system</keyword>
<protein>
    <recommendedName>
        <fullName evidence="8">Sensor-like histidine kinase SenX3</fullName>
        <ecNumber evidence="3">2.7.13.3</ecNumber>
    </recommendedName>
</protein>
<reference evidence="11 12" key="1">
    <citation type="submission" date="2011-02" db="EMBL/GenBank/DDBJ databases">
        <authorList>
            <person name="Muzny D."/>
            <person name="Qin X."/>
            <person name="Buhay C."/>
            <person name="Dugan-Rocha S."/>
            <person name="Ding Y."/>
            <person name="Chen G."/>
            <person name="Hawes A."/>
            <person name="Holder M."/>
            <person name="Jhangiani S."/>
            <person name="Johnson A."/>
            <person name="Khan Z."/>
            <person name="Li Z."/>
            <person name="Liu W."/>
            <person name="Liu X."/>
            <person name="Perez L."/>
            <person name="Shen H."/>
            <person name="Wang Q."/>
            <person name="Watt J."/>
            <person name="Xi L."/>
            <person name="Xin Y."/>
            <person name="Zhou J."/>
            <person name="Deng J."/>
            <person name="Jiang H."/>
            <person name="Liu Y."/>
            <person name="Qu J."/>
            <person name="Song X.-Z."/>
            <person name="Zhang L."/>
            <person name="Villasana D."/>
            <person name="Johnson A."/>
            <person name="Liu J."/>
            <person name="Liyanage D."/>
            <person name="Lorensuhewa L."/>
            <person name="Robinson T."/>
            <person name="Song A."/>
            <person name="Song B.-B."/>
            <person name="Dinh H."/>
            <person name="Thornton R."/>
            <person name="Coyle M."/>
            <person name="Francisco L."/>
            <person name="Jackson L."/>
            <person name="Javaid M."/>
            <person name="Korchina V."/>
            <person name="Kovar C."/>
            <person name="Mata R."/>
            <person name="Mathew T."/>
            <person name="Ngo R."/>
            <person name="Nguyen L."/>
            <person name="Nguyen N."/>
            <person name="Okwuonu G."/>
            <person name="Ongeri F."/>
            <person name="Pham C."/>
            <person name="Simmons D."/>
            <person name="Wilczek-Boney K."/>
            <person name="Hale W."/>
            <person name="Jakkamsetti A."/>
            <person name="Pham P."/>
            <person name="Ruth R."/>
            <person name="San Lucas F."/>
            <person name="Warren J."/>
            <person name="Zhang J."/>
            <person name="Zhao Z."/>
            <person name="Zhou C."/>
            <person name="Zhu D."/>
            <person name="Lee S."/>
            <person name="Bess C."/>
            <person name="Blankenburg K."/>
            <person name="Forbes L."/>
            <person name="Fu Q."/>
            <person name="Gubbala S."/>
            <person name="Hirani K."/>
            <person name="Jayaseelan J.C."/>
            <person name="Lara F."/>
            <person name="Munidasa M."/>
            <person name="Palculict T."/>
            <person name="Patil S."/>
            <person name="Pu L.-L."/>
            <person name="Saada N."/>
            <person name="Tang L."/>
            <person name="Weissenberger G."/>
            <person name="Zhu Y."/>
            <person name="Hemphill L."/>
            <person name="Shang Y."/>
            <person name="Youmans B."/>
            <person name="Ayvaz T."/>
            <person name="Ross M."/>
            <person name="Santibanez J."/>
            <person name="Aqrawi P."/>
            <person name="Gross S."/>
            <person name="Joshi V."/>
            <person name="Fowler G."/>
            <person name="Nazareth L."/>
            <person name="Reid J."/>
            <person name="Worley K."/>
            <person name="Petrosino J."/>
            <person name="Highlander S."/>
            <person name="Gibbs R."/>
        </authorList>
    </citation>
    <scope>NUCLEOTIDE SEQUENCE [LARGE SCALE GENOMIC DNA]</scope>
    <source>
        <strain evidence="11 12">DSM 15829</strain>
    </source>
</reference>
<sequence>MKSIPKLIKRFIGIFLLSSVLILAINIIAFAVLMANQIPHKETSPYNIAKEAGKALHVSANGDFTLPEHMSTKLKDAHAWAILIDNDTSRVVWKTKNVPSTIPASYTLSDIAQLSVGYLKGYPTYTGENERGVVVVGFPHNSFWKHTTPSWNYSLISNSPQIVLGVLCINICLVLGIYVIANMKLLKSVNPIIKGIQRLSTAERVHIPETGALSEISAHINSTSDVLQQQKEQLRKKEMARANWIAGVSHDIRTPLSMVMGYAGQLASSSCLETEDRKKSNMIMKQSERMKNLINDLNLASKLEYNMQPIKKKEENAVSVVRQVVVDFINMDMQGEFEIVWETDESLTTCNIFADKDLLKRAISNLMWNSITHNESGCTIYVSVSANRNNCMICVEDNGIGVSDEKLKQLNHTPHYMICDTSTTEQRHGLGLLIVEQIVDAHNGRTSISKSKHGGFMTTLTLPQIEVKSSYSGFARS</sequence>
<dbReference type="InterPro" id="IPR003661">
    <property type="entry name" value="HisK_dim/P_dom"/>
</dbReference>
<dbReference type="PANTHER" id="PTHR45453">
    <property type="entry name" value="PHOSPHATE REGULON SENSOR PROTEIN PHOR"/>
    <property type="match status" value="1"/>
</dbReference>
<dbReference type="InterPro" id="IPR004358">
    <property type="entry name" value="Sig_transdc_His_kin-like_C"/>
</dbReference>
<dbReference type="PROSITE" id="PS50109">
    <property type="entry name" value="HIS_KIN"/>
    <property type="match status" value="1"/>
</dbReference>
<dbReference type="CDD" id="cd00082">
    <property type="entry name" value="HisKA"/>
    <property type="match status" value="1"/>
</dbReference>
<evidence type="ECO:0000259" key="10">
    <source>
        <dbReference type="PROSITE" id="PS50109"/>
    </source>
</evidence>
<dbReference type="eggNOG" id="COG0642">
    <property type="taxonomic scope" value="Bacteria"/>
</dbReference>
<dbReference type="GO" id="GO:0004721">
    <property type="term" value="F:phosphoprotein phosphatase activity"/>
    <property type="evidence" value="ECO:0007669"/>
    <property type="project" value="TreeGrafter"/>
</dbReference>
<feature type="transmembrane region" description="Helical" evidence="9">
    <location>
        <begin position="162"/>
        <end position="181"/>
    </location>
</feature>
<dbReference type="Proteomes" id="UP000005947">
    <property type="component" value="Unassembled WGS sequence"/>
</dbReference>
<keyword evidence="9" id="KW-1133">Transmembrane helix</keyword>
<evidence type="ECO:0000256" key="6">
    <source>
        <dbReference type="ARBA" id="ARBA00022777"/>
    </source>
</evidence>
<dbReference type="GO" id="GO:0000155">
    <property type="term" value="F:phosphorelay sensor kinase activity"/>
    <property type="evidence" value="ECO:0007669"/>
    <property type="project" value="InterPro"/>
</dbReference>